<name>A0AA39RRW7_ACESA</name>
<protein>
    <submittedName>
        <fullName evidence="1">Uncharacterized protein</fullName>
    </submittedName>
</protein>
<evidence type="ECO:0000313" key="1">
    <source>
        <dbReference type="EMBL" id="KAK0577412.1"/>
    </source>
</evidence>
<dbReference type="AlphaFoldDB" id="A0AA39RRW7"/>
<accession>A0AA39RRW7</accession>
<evidence type="ECO:0000313" key="2">
    <source>
        <dbReference type="Proteomes" id="UP001168877"/>
    </source>
</evidence>
<keyword evidence="2" id="KW-1185">Reference proteome</keyword>
<reference evidence="1" key="2">
    <citation type="submission" date="2023-06" db="EMBL/GenBank/DDBJ databases">
        <authorList>
            <person name="Swenson N.G."/>
            <person name="Wegrzyn J.L."/>
            <person name="Mcevoy S.L."/>
        </authorList>
    </citation>
    <scope>NUCLEOTIDE SEQUENCE</scope>
    <source>
        <strain evidence="1">NS2018</strain>
        <tissue evidence="1">Leaf</tissue>
    </source>
</reference>
<comment type="caution">
    <text evidence="1">The sequence shown here is derived from an EMBL/GenBank/DDBJ whole genome shotgun (WGS) entry which is preliminary data.</text>
</comment>
<reference evidence="1" key="1">
    <citation type="journal article" date="2022" name="Plant J.">
        <title>Strategies of tolerance reflected in two North American maple genomes.</title>
        <authorList>
            <person name="McEvoy S.L."/>
            <person name="Sezen U.U."/>
            <person name="Trouern-Trend A."/>
            <person name="McMahon S.M."/>
            <person name="Schaberg P.G."/>
            <person name="Yang J."/>
            <person name="Wegrzyn J.L."/>
            <person name="Swenson N.G."/>
        </authorList>
    </citation>
    <scope>NUCLEOTIDE SEQUENCE</scope>
    <source>
        <strain evidence="1">NS2018</strain>
    </source>
</reference>
<gene>
    <name evidence="1" type="ORF">LWI29_032690</name>
</gene>
<proteinExistence type="predicted"/>
<dbReference type="Proteomes" id="UP001168877">
    <property type="component" value="Unassembled WGS sequence"/>
</dbReference>
<organism evidence="1 2">
    <name type="scientific">Acer saccharum</name>
    <name type="common">Sugar maple</name>
    <dbReference type="NCBI Taxonomy" id="4024"/>
    <lineage>
        <taxon>Eukaryota</taxon>
        <taxon>Viridiplantae</taxon>
        <taxon>Streptophyta</taxon>
        <taxon>Embryophyta</taxon>
        <taxon>Tracheophyta</taxon>
        <taxon>Spermatophyta</taxon>
        <taxon>Magnoliopsida</taxon>
        <taxon>eudicotyledons</taxon>
        <taxon>Gunneridae</taxon>
        <taxon>Pentapetalae</taxon>
        <taxon>rosids</taxon>
        <taxon>malvids</taxon>
        <taxon>Sapindales</taxon>
        <taxon>Sapindaceae</taxon>
        <taxon>Hippocastanoideae</taxon>
        <taxon>Acereae</taxon>
        <taxon>Acer</taxon>
    </lineage>
</organism>
<sequence length="396" mass="44402">MQSYPKKVKVVDGVKSIFVSVEMDSKPVEYEWVIRALGLDESFVPESMETSDQGEEISSKRWQEVDGEKIVRRRVQYGSGQRKIVGDRLGWQTSHKEISFNRKGKVGGWMDKGKQVHVRSSKRRTSHPACLNSKLILDKQKVVSDSVESWTSTSDSNFEEGQLRNFGLVKGECSRSRPKVNGLIPDGLRQSNRQKVIGPLSSSDDGMSISFGMQEVRNQYSDGNGQLGSANRSPHHYPRRVRAASAENVPKQIMVKNSEQRIVSLSDSEGRLMSMPINNPVQLPLKDGKGCQIRGKDLREVPLAVEIEGLAISDPTGSENRGAARKAKSARCYWSLEEEITKVIEKGVALGHIITSKTKEKGQEQHNGDTSGFIYGFDLYFRFRNWCCFLVWVCGD</sequence>
<dbReference type="EMBL" id="JAUESC010000386">
    <property type="protein sequence ID" value="KAK0577412.1"/>
    <property type="molecule type" value="Genomic_DNA"/>
</dbReference>